<keyword evidence="2" id="KW-0472">Membrane</keyword>
<dbReference type="InterPro" id="IPR012337">
    <property type="entry name" value="RNaseH-like_sf"/>
</dbReference>
<keyword evidence="2" id="KW-0812">Transmembrane</keyword>
<dbReference type="InterPro" id="IPR036397">
    <property type="entry name" value="RNaseH_sf"/>
</dbReference>
<evidence type="ECO:0000313" key="4">
    <source>
        <dbReference type="Proteomes" id="UP001558613"/>
    </source>
</evidence>
<name>A0ABR3L985_9TELE</name>
<organism evidence="3 4">
    <name type="scientific">Cirrhinus molitorella</name>
    <name type="common">mud carp</name>
    <dbReference type="NCBI Taxonomy" id="172907"/>
    <lineage>
        <taxon>Eukaryota</taxon>
        <taxon>Metazoa</taxon>
        <taxon>Chordata</taxon>
        <taxon>Craniata</taxon>
        <taxon>Vertebrata</taxon>
        <taxon>Euteleostomi</taxon>
        <taxon>Actinopterygii</taxon>
        <taxon>Neopterygii</taxon>
        <taxon>Teleostei</taxon>
        <taxon>Ostariophysi</taxon>
        <taxon>Cypriniformes</taxon>
        <taxon>Cyprinidae</taxon>
        <taxon>Labeoninae</taxon>
        <taxon>Labeonini</taxon>
        <taxon>Cirrhinus</taxon>
    </lineage>
</organism>
<evidence type="ECO:0000256" key="2">
    <source>
        <dbReference type="SAM" id="Phobius"/>
    </source>
</evidence>
<dbReference type="Proteomes" id="UP001558613">
    <property type="component" value="Unassembled WGS sequence"/>
</dbReference>
<accession>A0ABR3L985</accession>
<reference evidence="3 4" key="1">
    <citation type="submission" date="2023-09" db="EMBL/GenBank/DDBJ databases">
        <authorList>
            <person name="Wang M."/>
        </authorList>
    </citation>
    <scope>NUCLEOTIDE SEQUENCE [LARGE SCALE GENOMIC DNA]</scope>
    <source>
        <strain evidence="3">GT-2023</strain>
        <tissue evidence="3">Liver</tissue>
    </source>
</reference>
<proteinExistence type="predicted"/>
<comment type="caution">
    <text evidence="3">The sequence shown here is derived from an EMBL/GenBank/DDBJ whole genome shotgun (WGS) entry which is preliminary data.</text>
</comment>
<dbReference type="PANTHER" id="PTHR37984">
    <property type="entry name" value="PROTEIN CBG26694"/>
    <property type="match status" value="1"/>
</dbReference>
<feature type="transmembrane region" description="Helical" evidence="2">
    <location>
        <begin position="7"/>
        <end position="32"/>
    </location>
</feature>
<dbReference type="Gene3D" id="3.30.420.10">
    <property type="entry name" value="Ribonuclease H-like superfamily/Ribonuclease H"/>
    <property type="match status" value="1"/>
</dbReference>
<keyword evidence="4" id="KW-1185">Reference proteome</keyword>
<keyword evidence="2" id="KW-1133">Transmembrane helix</keyword>
<feature type="compositionally biased region" description="Basic and acidic residues" evidence="1">
    <location>
        <begin position="103"/>
        <end position="113"/>
    </location>
</feature>
<feature type="region of interest" description="Disordered" evidence="1">
    <location>
        <begin position="102"/>
        <end position="121"/>
    </location>
</feature>
<dbReference type="SUPFAM" id="SSF53098">
    <property type="entry name" value="Ribonuclease H-like"/>
    <property type="match status" value="1"/>
</dbReference>
<dbReference type="PANTHER" id="PTHR37984:SF15">
    <property type="entry name" value="INTEGRASE CATALYTIC DOMAIN-CONTAINING PROTEIN"/>
    <property type="match status" value="1"/>
</dbReference>
<dbReference type="EMBL" id="JAYMGO010000023">
    <property type="protein sequence ID" value="KAL1249452.1"/>
    <property type="molecule type" value="Genomic_DNA"/>
</dbReference>
<protein>
    <recommendedName>
        <fullName evidence="5">Retrovirus-related Pol polyprotein from transposon 412</fullName>
    </recommendedName>
</protein>
<evidence type="ECO:0008006" key="5">
    <source>
        <dbReference type="Google" id="ProtNLM"/>
    </source>
</evidence>
<sequence length="397" mass="45809">MMLGMEVVLLILGMEVVLLMLEMGLALLIVVIEVEMEVVLLMLGMEVVLLMLEVGGSAADAGMETTYQICPGRKIQTRTSLETNTADRNIQLITSQDCYPGNSHHDSGREFENPHPQTNPTERFNRTLLQMLRTLEEKEKDRWKEHLPKVVHAYNCTKHEATGFSPFFLLYGRHLRLPVDLLFGLRLEDDQYSPRDYAEKWAQRMAVAYKLASDNSKQASARNKKYYDQHLRGVVLQPGDRVLVRNLSERGRPGKLRSYWEKTVHVVKERIGDSPVYKVYPESSRGQDPAMICTLHRNLLHLVNDLPVDPPLPEADELHRPKRRQYLPLSIESQPQKEYLPLSAESQTPREYLPVSMEPQPPNDFPAMLELEGMNWELEETVPVERKRRISTERREC</sequence>
<dbReference type="InterPro" id="IPR050951">
    <property type="entry name" value="Retrovirus_Pol_polyprotein"/>
</dbReference>
<evidence type="ECO:0000313" key="3">
    <source>
        <dbReference type="EMBL" id="KAL1249452.1"/>
    </source>
</evidence>
<evidence type="ECO:0000256" key="1">
    <source>
        <dbReference type="SAM" id="MobiDB-lite"/>
    </source>
</evidence>
<gene>
    <name evidence="3" type="ORF">QQF64_020457</name>
</gene>